<dbReference type="Proteomes" id="UP000053660">
    <property type="component" value="Unassembled WGS sequence"/>
</dbReference>
<evidence type="ECO:0000313" key="2">
    <source>
        <dbReference type="EMBL" id="KHJ95220.1"/>
    </source>
</evidence>
<sequence>MAYDDSDIPPDRVLLLRPQVNPARYRGMNLRLRLKTDITRPVSEEEKGSEQSSQISPRSRSLSPSSNEEPAASGSPNRGSEHVAGNEAENSLILKEEKDAKDKEEVAPKETTPTIEVSCSDTSSTKQQDLSPKQVESEDMQDTTIASNETGDEDKPPSALLLRVGFFCFL</sequence>
<reference evidence="2 3" key="1">
    <citation type="submission" date="2014-03" db="EMBL/GenBank/DDBJ databases">
        <title>Draft genome of the hookworm Oesophagostomum dentatum.</title>
        <authorList>
            <person name="Mitreva M."/>
        </authorList>
    </citation>
    <scope>NUCLEOTIDE SEQUENCE [LARGE SCALE GENOMIC DNA]</scope>
    <source>
        <strain evidence="2 3">OD-Hann</strain>
    </source>
</reference>
<keyword evidence="3" id="KW-1185">Reference proteome</keyword>
<evidence type="ECO:0000313" key="3">
    <source>
        <dbReference type="Proteomes" id="UP000053660"/>
    </source>
</evidence>
<feature type="compositionally biased region" description="Polar residues" evidence="1">
    <location>
        <begin position="111"/>
        <end position="131"/>
    </location>
</feature>
<feature type="compositionally biased region" description="Basic and acidic residues" evidence="1">
    <location>
        <begin position="34"/>
        <end position="49"/>
    </location>
</feature>
<dbReference type="AlphaFoldDB" id="A0A0B1TIK1"/>
<dbReference type="OrthoDB" id="5855530at2759"/>
<name>A0A0B1TIK1_OESDE</name>
<gene>
    <name evidence="2" type="ORF">OESDEN_04838</name>
</gene>
<accession>A0A0B1TIK1</accession>
<dbReference type="EMBL" id="KN550032">
    <property type="protein sequence ID" value="KHJ95220.1"/>
    <property type="molecule type" value="Genomic_DNA"/>
</dbReference>
<evidence type="ECO:0000256" key="1">
    <source>
        <dbReference type="SAM" id="MobiDB-lite"/>
    </source>
</evidence>
<feature type="compositionally biased region" description="Low complexity" evidence="1">
    <location>
        <begin position="50"/>
        <end position="66"/>
    </location>
</feature>
<organism evidence="2 3">
    <name type="scientific">Oesophagostomum dentatum</name>
    <name type="common">Nodular worm</name>
    <dbReference type="NCBI Taxonomy" id="61180"/>
    <lineage>
        <taxon>Eukaryota</taxon>
        <taxon>Metazoa</taxon>
        <taxon>Ecdysozoa</taxon>
        <taxon>Nematoda</taxon>
        <taxon>Chromadorea</taxon>
        <taxon>Rhabditida</taxon>
        <taxon>Rhabditina</taxon>
        <taxon>Rhabditomorpha</taxon>
        <taxon>Strongyloidea</taxon>
        <taxon>Strongylidae</taxon>
        <taxon>Oesophagostomum</taxon>
    </lineage>
</organism>
<feature type="region of interest" description="Disordered" evidence="1">
    <location>
        <begin position="19"/>
        <end position="157"/>
    </location>
</feature>
<proteinExistence type="predicted"/>
<protein>
    <submittedName>
        <fullName evidence="2">Uncharacterized protein</fullName>
    </submittedName>
</protein>
<feature type="compositionally biased region" description="Basic and acidic residues" evidence="1">
    <location>
        <begin position="94"/>
        <end position="108"/>
    </location>
</feature>